<evidence type="ECO:0000256" key="12">
    <source>
        <dbReference type="SAM" id="Phobius"/>
    </source>
</evidence>
<dbReference type="GO" id="GO:0005789">
    <property type="term" value="C:endoplasmic reticulum membrane"/>
    <property type="evidence" value="ECO:0007669"/>
    <property type="project" value="UniProtKB-SubCell"/>
</dbReference>
<dbReference type="OrthoDB" id="7694678at2759"/>
<dbReference type="PRINTS" id="PR00660">
    <property type="entry name" value="ERLUMENR"/>
</dbReference>
<dbReference type="PROSITE" id="PS00951">
    <property type="entry name" value="ER_LUMEN_RECEPTOR_1"/>
    <property type="match status" value="1"/>
</dbReference>
<dbReference type="EMBL" id="GDIQ01077166">
    <property type="protein sequence ID" value="JAN17571.1"/>
    <property type="molecule type" value="Transcribed_RNA"/>
</dbReference>
<dbReference type="GO" id="GO:0046923">
    <property type="term" value="F:ER retention sequence binding"/>
    <property type="evidence" value="ECO:0007669"/>
    <property type="project" value="InterPro"/>
</dbReference>
<dbReference type="GO" id="GO:0015031">
    <property type="term" value="P:protein transport"/>
    <property type="evidence" value="ECO:0007669"/>
    <property type="project" value="UniProtKB-KW"/>
</dbReference>
<comment type="subcellular location">
    <subcellularLocation>
        <location evidence="1">Endoplasmic reticulum membrane</location>
        <topology evidence="1">Multi-pass membrane protein</topology>
    </subcellularLocation>
</comment>
<feature type="transmembrane region" description="Helical" evidence="12">
    <location>
        <begin position="92"/>
        <end position="111"/>
    </location>
</feature>
<feature type="transmembrane region" description="Helical" evidence="12">
    <location>
        <begin position="62"/>
        <end position="80"/>
    </location>
</feature>
<evidence type="ECO:0000256" key="6">
    <source>
        <dbReference type="ARBA" id="ARBA00022892"/>
    </source>
</evidence>
<feature type="region of interest" description="Disordered" evidence="11">
    <location>
        <begin position="239"/>
        <end position="259"/>
    </location>
</feature>
<keyword evidence="3" id="KW-0813">Transport</keyword>
<keyword evidence="5" id="KW-0256">Endoplasmic reticulum</keyword>
<dbReference type="Pfam" id="PF00810">
    <property type="entry name" value="ER_lumen_recept"/>
    <property type="match status" value="1"/>
</dbReference>
<sequence length="271" mass="31901">MNIFRLLGDISHLLAIVILLLKIWKTYSCAGISGKSQFLFALVYTTRYLDLFTYYYSLYNSFLKVVFIATSYGILYLIYVKFRATYDQNQDTFRVKLLLIPVAALALLFKYEFSVMEVLWAFSIYLEAVAILPQFYMMFKTGEAESMISYYLFALGSYRALYIFNWIYRYYYDEGFQDWIAVIAGIVQTTLYVCFYVSLYVWQTHDVLQEISTDRFKVDENDPTFTGHKILLETLAKMEEKEEDDDEEENDKKSEEETNLLAIHCGHVDES</sequence>
<dbReference type="InterPro" id="IPR000133">
    <property type="entry name" value="ER_ret_rcpt"/>
</dbReference>
<keyword evidence="9 12" id="KW-0472">Membrane</keyword>
<keyword evidence="8 12" id="KW-1133">Transmembrane helix</keyword>
<evidence type="ECO:0000256" key="10">
    <source>
        <dbReference type="ARBA" id="ARBA00023170"/>
    </source>
</evidence>
<evidence type="ECO:0000256" key="2">
    <source>
        <dbReference type="ARBA" id="ARBA00010120"/>
    </source>
</evidence>
<comment type="similarity">
    <text evidence="2">Belongs to the ERD2 family.</text>
</comment>
<keyword evidence="4 12" id="KW-0812">Transmembrane</keyword>
<keyword evidence="7" id="KW-0653">Protein transport</keyword>
<dbReference type="GO" id="GO:0016192">
    <property type="term" value="P:vesicle-mediated transport"/>
    <property type="evidence" value="ECO:0007669"/>
    <property type="project" value="UniProtKB-KW"/>
</dbReference>
<dbReference type="AlphaFoldDB" id="A0A0P5WNH6"/>
<evidence type="ECO:0000256" key="11">
    <source>
        <dbReference type="SAM" id="MobiDB-lite"/>
    </source>
</evidence>
<evidence type="ECO:0000256" key="4">
    <source>
        <dbReference type="ARBA" id="ARBA00022692"/>
    </source>
</evidence>
<feature type="transmembrane region" description="Helical" evidence="12">
    <location>
        <begin position="117"/>
        <end position="136"/>
    </location>
</feature>
<proteinExistence type="inferred from homology"/>
<feature type="transmembrane region" description="Helical" evidence="12">
    <location>
        <begin position="148"/>
        <end position="167"/>
    </location>
</feature>
<dbReference type="GO" id="GO:0006621">
    <property type="term" value="P:protein retention in ER lumen"/>
    <property type="evidence" value="ECO:0007669"/>
    <property type="project" value="InterPro"/>
</dbReference>
<evidence type="ECO:0000256" key="5">
    <source>
        <dbReference type="ARBA" id="ARBA00022824"/>
    </source>
</evidence>
<evidence type="ECO:0000256" key="1">
    <source>
        <dbReference type="ARBA" id="ARBA00004477"/>
    </source>
</evidence>
<reference evidence="13" key="1">
    <citation type="submission" date="2015-10" db="EMBL/GenBank/DDBJ databases">
        <title>EvidentialGene: Evidence-directed Construction of Complete mRNA Transcriptomes without Genomes.</title>
        <authorList>
            <person name="Gilbert D.G."/>
        </authorList>
    </citation>
    <scope>NUCLEOTIDE SEQUENCE</scope>
</reference>
<evidence type="ECO:0000256" key="9">
    <source>
        <dbReference type="ARBA" id="ARBA00023136"/>
    </source>
</evidence>
<protein>
    <submittedName>
        <fullName evidence="13">ER lumen protein retaining receptor</fullName>
    </submittedName>
</protein>
<organism evidence="13">
    <name type="scientific">Daphnia magna</name>
    <dbReference type="NCBI Taxonomy" id="35525"/>
    <lineage>
        <taxon>Eukaryota</taxon>
        <taxon>Metazoa</taxon>
        <taxon>Ecdysozoa</taxon>
        <taxon>Arthropoda</taxon>
        <taxon>Crustacea</taxon>
        <taxon>Branchiopoda</taxon>
        <taxon>Diplostraca</taxon>
        <taxon>Cladocera</taxon>
        <taxon>Anomopoda</taxon>
        <taxon>Daphniidae</taxon>
        <taxon>Daphnia</taxon>
    </lineage>
</organism>
<accession>A0A0P5WNH6</accession>
<keyword evidence="6" id="KW-0931">ER-Golgi transport</keyword>
<feature type="transmembrane region" description="Helical" evidence="12">
    <location>
        <begin position="179"/>
        <end position="202"/>
    </location>
</feature>
<evidence type="ECO:0000313" key="13">
    <source>
        <dbReference type="EMBL" id="JAN17571.1"/>
    </source>
</evidence>
<dbReference type="PANTHER" id="PTHR10585">
    <property type="entry name" value="ER LUMEN PROTEIN RETAINING RECEPTOR"/>
    <property type="match status" value="1"/>
</dbReference>
<evidence type="ECO:0000256" key="8">
    <source>
        <dbReference type="ARBA" id="ARBA00022989"/>
    </source>
</evidence>
<keyword evidence="10 13" id="KW-0675">Receptor</keyword>
<feature type="transmembrane region" description="Helical" evidence="12">
    <location>
        <begin position="6"/>
        <end position="24"/>
    </location>
</feature>
<evidence type="ECO:0000256" key="7">
    <source>
        <dbReference type="ARBA" id="ARBA00022927"/>
    </source>
</evidence>
<evidence type="ECO:0000256" key="3">
    <source>
        <dbReference type="ARBA" id="ARBA00022448"/>
    </source>
</evidence>
<name>A0A0P5WNH6_9CRUS</name>